<keyword evidence="3" id="KW-1185">Reference proteome</keyword>
<gene>
    <name evidence="2" type="ORF">V7V80_22915</name>
</gene>
<feature type="transmembrane region" description="Helical" evidence="1">
    <location>
        <begin position="51"/>
        <end position="75"/>
    </location>
</feature>
<organism evidence="2 3">
    <name type="scientific">Pseudomonas kermanshahensis</name>
    <dbReference type="NCBI Taxonomy" id="2745482"/>
    <lineage>
        <taxon>Bacteria</taxon>
        <taxon>Pseudomonadati</taxon>
        <taxon>Pseudomonadota</taxon>
        <taxon>Gammaproteobacteria</taxon>
        <taxon>Pseudomonadales</taxon>
        <taxon>Pseudomonadaceae</taxon>
        <taxon>Pseudomonas</taxon>
    </lineage>
</organism>
<protein>
    <submittedName>
        <fullName evidence="2">Uncharacterized protein</fullName>
    </submittedName>
</protein>
<proteinExistence type="predicted"/>
<dbReference type="EMBL" id="JBBHLD010000029">
    <property type="protein sequence ID" value="MEJ5907544.1"/>
    <property type="molecule type" value="Genomic_DNA"/>
</dbReference>
<comment type="caution">
    <text evidence="2">The sequence shown here is derived from an EMBL/GenBank/DDBJ whole genome shotgun (WGS) entry which is preliminary data.</text>
</comment>
<keyword evidence="1" id="KW-1133">Transmembrane helix</keyword>
<feature type="transmembrane region" description="Helical" evidence="1">
    <location>
        <begin position="82"/>
        <end position="101"/>
    </location>
</feature>
<evidence type="ECO:0000313" key="3">
    <source>
        <dbReference type="Proteomes" id="UP001377692"/>
    </source>
</evidence>
<sequence>MKSGYYFRQLVFGAIIGAIFISGKVNASPDLPVGEISMAVISTLLYPYARFVYESIVGFIMGNNLFVVPAMLMLLVKVITMFMCWFLAIFIAPIGLGYIYWKVGRPSAN</sequence>
<keyword evidence="1" id="KW-0472">Membrane</keyword>
<keyword evidence="1" id="KW-0812">Transmembrane</keyword>
<name>A0ABU8RCD0_9PSED</name>
<dbReference type="RefSeq" id="WP_339550884.1">
    <property type="nucleotide sequence ID" value="NZ_JBBHLD010000029.1"/>
</dbReference>
<evidence type="ECO:0000256" key="1">
    <source>
        <dbReference type="SAM" id="Phobius"/>
    </source>
</evidence>
<reference evidence="2 3" key="1">
    <citation type="submission" date="2024-02" db="EMBL/GenBank/DDBJ databases">
        <title>Identification of pathogenicity and growth-promoting functions of Pseudomonas putida variants.</title>
        <authorList>
            <person name="Sun J."/>
        </authorList>
    </citation>
    <scope>NUCLEOTIDE SEQUENCE [LARGE SCALE GENOMIC DNA]</scope>
    <source>
        <strain evidence="2 3">A04</strain>
    </source>
</reference>
<dbReference type="Proteomes" id="UP001377692">
    <property type="component" value="Unassembled WGS sequence"/>
</dbReference>
<accession>A0ABU8RCD0</accession>
<evidence type="ECO:0000313" key="2">
    <source>
        <dbReference type="EMBL" id="MEJ5907544.1"/>
    </source>
</evidence>